<evidence type="ECO:0000313" key="3">
    <source>
        <dbReference type="Proteomes" id="UP000651452"/>
    </source>
</evidence>
<feature type="compositionally biased region" description="Basic and acidic residues" evidence="1">
    <location>
        <begin position="278"/>
        <end position="291"/>
    </location>
</feature>
<proteinExistence type="predicted"/>
<dbReference type="AlphaFoldDB" id="A0A8H7IVD3"/>
<dbReference type="EMBL" id="RZGK01000020">
    <property type="protein sequence ID" value="KAF9691754.1"/>
    <property type="molecule type" value="Genomic_DNA"/>
</dbReference>
<evidence type="ECO:0000313" key="2">
    <source>
        <dbReference type="EMBL" id="KAF9691754.1"/>
    </source>
</evidence>
<feature type="region of interest" description="Disordered" evidence="1">
    <location>
        <begin position="248"/>
        <end position="324"/>
    </location>
</feature>
<dbReference type="OrthoDB" id="3933435at2759"/>
<dbReference type="Proteomes" id="UP000651452">
    <property type="component" value="Unassembled WGS sequence"/>
</dbReference>
<sequence length="367" mass="40563">MAERFLQKLKEKNLPGVQEIAALVEQLIEEYNMASWNTRILFPHLGKERCLRINLGYFKKTSSPLRQELLPEDVPEPPNITPADDQDYVYDWNYVASTDPIHPVDTNYAHPLDGVDPCWMLNHLTPEEFAESSGDVGFDISEAETMWADNTASIYSTTDNWREASDATVKDPTKHDLPGDSAVEAPLFPPAAQTESSEIGELRAKHIEMVVREFWKVVNDEDPSGILSPSCSSNDLTIQLNNIHVSDSSGTSNELYAGLLTPPATPPQPPTYGSCDQPYHEDPPSTDERRPPLLSPASHPTTTSRTTLIHSPSTANPPSSNATRSSYYQDVLALSRCEIKDVEGPSGRFVPDPPMPRDGHAGNACLR</sequence>
<feature type="compositionally biased region" description="Polar residues" evidence="1">
    <location>
        <begin position="298"/>
        <end position="310"/>
    </location>
</feature>
<gene>
    <name evidence="2" type="ORF">EKO04_010389</name>
</gene>
<organism evidence="2 3">
    <name type="scientific">Ascochyta lentis</name>
    <dbReference type="NCBI Taxonomy" id="205686"/>
    <lineage>
        <taxon>Eukaryota</taxon>
        <taxon>Fungi</taxon>
        <taxon>Dikarya</taxon>
        <taxon>Ascomycota</taxon>
        <taxon>Pezizomycotina</taxon>
        <taxon>Dothideomycetes</taxon>
        <taxon>Pleosporomycetidae</taxon>
        <taxon>Pleosporales</taxon>
        <taxon>Pleosporineae</taxon>
        <taxon>Didymellaceae</taxon>
        <taxon>Ascochyta</taxon>
    </lineage>
</organism>
<reference evidence="2" key="1">
    <citation type="submission" date="2018-12" db="EMBL/GenBank/DDBJ databases">
        <authorList>
            <person name="Syme R.A."/>
            <person name="Farfan-Caceres L."/>
            <person name="Lichtenzveig J."/>
        </authorList>
    </citation>
    <scope>NUCLEOTIDE SEQUENCE</scope>
    <source>
        <strain evidence="2">Al4</strain>
    </source>
</reference>
<reference evidence="2" key="2">
    <citation type="submission" date="2020-09" db="EMBL/GenBank/DDBJ databases">
        <title>Reference genome assembly for Australian Ascochyta lentis isolate Al4.</title>
        <authorList>
            <person name="Lee R.C."/>
            <person name="Farfan-Caceres L.M."/>
            <person name="Debler J.W."/>
            <person name="Williams A.H."/>
            <person name="Henares B.M."/>
        </authorList>
    </citation>
    <scope>NUCLEOTIDE SEQUENCE</scope>
    <source>
        <strain evidence="2">Al4</strain>
    </source>
</reference>
<feature type="region of interest" description="Disordered" evidence="1">
    <location>
        <begin position="344"/>
        <end position="367"/>
    </location>
</feature>
<comment type="caution">
    <text evidence="2">The sequence shown here is derived from an EMBL/GenBank/DDBJ whole genome shotgun (WGS) entry which is preliminary data.</text>
</comment>
<protein>
    <submittedName>
        <fullName evidence="2">Uncharacterized protein</fullName>
    </submittedName>
</protein>
<feature type="compositionally biased region" description="Low complexity" evidence="1">
    <location>
        <begin position="311"/>
        <end position="323"/>
    </location>
</feature>
<name>A0A8H7IVD3_9PLEO</name>
<keyword evidence="3" id="KW-1185">Reference proteome</keyword>
<evidence type="ECO:0000256" key="1">
    <source>
        <dbReference type="SAM" id="MobiDB-lite"/>
    </source>
</evidence>
<accession>A0A8H7IVD3</accession>